<keyword evidence="3" id="KW-0732">Signal</keyword>
<dbReference type="InParanoid" id="S7XHG9"/>
<keyword evidence="4" id="KW-1133">Transmembrane helix</keyword>
<dbReference type="PANTHER" id="PTHR48063:SF98">
    <property type="entry name" value="LRR RECEPTOR-LIKE SERINE_THREONINE-PROTEIN KINASE FLS2"/>
    <property type="match status" value="1"/>
</dbReference>
<dbReference type="EMBL" id="ATCN01000737">
    <property type="protein sequence ID" value="EPR78509.1"/>
    <property type="molecule type" value="Genomic_DNA"/>
</dbReference>
<evidence type="ECO:0000256" key="6">
    <source>
        <dbReference type="ARBA" id="ARBA00023180"/>
    </source>
</evidence>
<dbReference type="HOGENOM" id="CLU_509178_0_0_1"/>
<evidence type="ECO:0000256" key="1">
    <source>
        <dbReference type="ARBA" id="ARBA00004370"/>
    </source>
</evidence>
<dbReference type="Proteomes" id="UP000014978">
    <property type="component" value="Unassembled WGS sequence"/>
</dbReference>
<evidence type="ECO:0000313" key="8">
    <source>
        <dbReference type="Proteomes" id="UP000014978"/>
    </source>
</evidence>
<dbReference type="InterPro" id="IPR032675">
    <property type="entry name" value="LRR_dom_sf"/>
</dbReference>
<dbReference type="InterPro" id="IPR046956">
    <property type="entry name" value="RLP23-like"/>
</dbReference>
<reference evidence="8" key="1">
    <citation type="journal article" date="2013" name="PLoS Genet.">
        <title>The genome of Spraguea lophii and the basis of host-microsporidian interactions.</title>
        <authorList>
            <person name="Campbell S.E."/>
            <person name="Williams T.A."/>
            <person name="Yousuf A."/>
            <person name="Soanes D.M."/>
            <person name="Paszkiewicz K.H."/>
            <person name="Williams B.A.P."/>
        </authorList>
    </citation>
    <scope>NUCLEOTIDE SEQUENCE [LARGE SCALE GENOMIC DNA]</scope>
    <source>
        <strain evidence="8">42_110</strain>
    </source>
</reference>
<dbReference type="VEuPathDB" id="MicrosporidiaDB:SLOPH_1312"/>
<dbReference type="PANTHER" id="PTHR48063">
    <property type="entry name" value="LRR RECEPTOR-LIKE KINASE"/>
    <property type="match status" value="1"/>
</dbReference>
<dbReference type="Gene3D" id="3.80.10.10">
    <property type="entry name" value="Ribonuclease Inhibitor"/>
    <property type="match status" value="2"/>
</dbReference>
<evidence type="ECO:0000256" key="3">
    <source>
        <dbReference type="ARBA" id="ARBA00022729"/>
    </source>
</evidence>
<keyword evidence="5" id="KW-0472">Membrane</keyword>
<evidence type="ECO:0000256" key="2">
    <source>
        <dbReference type="ARBA" id="ARBA00022692"/>
    </source>
</evidence>
<evidence type="ECO:0000313" key="7">
    <source>
        <dbReference type="EMBL" id="EPR78509.1"/>
    </source>
</evidence>
<dbReference type="SUPFAM" id="SSF52047">
    <property type="entry name" value="RNI-like"/>
    <property type="match status" value="1"/>
</dbReference>
<dbReference type="AlphaFoldDB" id="S7XHG9"/>
<sequence>MRIITIYIIQILISTNIKNIECSPNAKRLKKDHPKKTENNIKDIFKYFNLFENICIQFKRINKKTEIEYTKLLMNKPQIKGFKLIEGSSYKDIHQFLNSNTQIEFLHIEDSFVIKTSIYTITKHLKMLKCLKIHSRMINSVDIGHLNKLTIFDCSRNDITYISDFSINNDLKYIQFTSTLFFTNGLFDVEETRIENFELYLQKILDNIFKCKKVISLNLSRNNLGNYNLDYSKFKGKKLILGYNGFKKFPQSIIQLENLEQLDFGYNDVTEGYLNLTRMVNLKKLTITNCIKYQSLFLQTCGLTDLELNHNNKLQNIEIDNSEKNIHITTNGTYPICITGTSIYNYINSLKIYDYTKNRYINCDNTVGPQSISCQMNKFINLEKLEIYLADFTFFNQKFYLLKKLQTLQLNIFQGVNPFLGIENFVENINNYQRIKNFHFKSGFTQPFPIILTNLKHIEELHIKSCLLQENTIQCFINFINLEKLYFIECFFTDKILQPLCDMKMLKIIEFCSFTNMIKEEIITIQKQLQQKIRI</sequence>
<name>S7XHG9_SPRLO</name>
<evidence type="ECO:0000256" key="4">
    <source>
        <dbReference type="ARBA" id="ARBA00022989"/>
    </source>
</evidence>
<dbReference type="GO" id="GO:0016020">
    <property type="term" value="C:membrane"/>
    <property type="evidence" value="ECO:0007669"/>
    <property type="project" value="UniProtKB-SubCell"/>
</dbReference>
<protein>
    <submittedName>
        <fullName evidence="7">Leucine rich repeat protein</fullName>
    </submittedName>
</protein>
<keyword evidence="6" id="KW-0325">Glycoprotein</keyword>
<proteinExistence type="predicted"/>
<comment type="caution">
    <text evidence="7">The sequence shown here is derived from an EMBL/GenBank/DDBJ whole genome shotgun (WGS) entry which is preliminary data.</text>
</comment>
<keyword evidence="2" id="KW-0812">Transmembrane</keyword>
<organism evidence="7 8">
    <name type="scientific">Spraguea lophii (strain 42_110)</name>
    <name type="common">Microsporidian parasite</name>
    <dbReference type="NCBI Taxonomy" id="1358809"/>
    <lineage>
        <taxon>Eukaryota</taxon>
        <taxon>Fungi</taxon>
        <taxon>Fungi incertae sedis</taxon>
        <taxon>Microsporidia</taxon>
        <taxon>Spragueidae</taxon>
        <taxon>Spraguea</taxon>
    </lineage>
</organism>
<evidence type="ECO:0000256" key="5">
    <source>
        <dbReference type="ARBA" id="ARBA00023136"/>
    </source>
</evidence>
<comment type="subcellular location">
    <subcellularLocation>
        <location evidence="1">Membrane</location>
    </subcellularLocation>
</comment>
<keyword evidence="8" id="KW-1185">Reference proteome</keyword>
<accession>S7XHG9</accession>
<gene>
    <name evidence="7" type="ORF">SLOPH_1312</name>
</gene>